<evidence type="ECO:0000256" key="2">
    <source>
        <dbReference type="PROSITE-ProRule" id="PRU00196"/>
    </source>
</evidence>
<feature type="domain" description="SRCR" evidence="3">
    <location>
        <begin position="166"/>
        <end position="266"/>
    </location>
</feature>
<dbReference type="PROSITE" id="PS00420">
    <property type="entry name" value="SRCR_1"/>
    <property type="match status" value="1"/>
</dbReference>
<reference evidence="4" key="2">
    <citation type="submission" date="2020-11" db="EMBL/GenBank/DDBJ databases">
        <authorList>
            <person name="McCartney M.A."/>
            <person name="Auch B."/>
            <person name="Kono T."/>
            <person name="Mallez S."/>
            <person name="Becker A."/>
            <person name="Gohl D.M."/>
            <person name="Silverstein K.A.T."/>
            <person name="Koren S."/>
            <person name="Bechman K.B."/>
            <person name="Herman A."/>
            <person name="Abrahante J.E."/>
            <person name="Garbe J."/>
        </authorList>
    </citation>
    <scope>NUCLEOTIDE SEQUENCE</scope>
    <source>
        <strain evidence="4">Duluth1</strain>
        <tissue evidence="4">Whole animal</tissue>
    </source>
</reference>
<dbReference type="Pfam" id="PF00530">
    <property type="entry name" value="SRCR"/>
    <property type="match status" value="3"/>
</dbReference>
<dbReference type="PANTHER" id="PTHR48071:SF18">
    <property type="entry name" value="DELETED IN MALIGNANT BRAIN TUMORS 1 PROTEIN-RELATED"/>
    <property type="match status" value="1"/>
</dbReference>
<dbReference type="Gene3D" id="3.10.250.10">
    <property type="entry name" value="SRCR-like domain"/>
    <property type="match status" value="3"/>
</dbReference>
<comment type="caution">
    <text evidence="2">Lacks conserved residue(s) required for the propagation of feature annotation.</text>
</comment>
<keyword evidence="1 2" id="KW-1015">Disulfide bond</keyword>
<dbReference type="InterPro" id="IPR001190">
    <property type="entry name" value="SRCR"/>
</dbReference>
<dbReference type="AlphaFoldDB" id="A0A9D4M8M5"/>
<dbReference type="SUPFAM" id="SSF56487">
    <property type="entry name" value="SRCR-like"/>
    <property type="match status" value="4"/>
</dbReference>
<dbReference type="EMBL" id="JAIWYP010000002">
    <property type="protein sequence ID" value="KAH3872765.1"/>
    <property type="molecule type" value="Genomic_DNA"/>
</dbReference>
<evidence type="ECO:0000256" key="1">
    <source>
        <dbReference type="ARBA" id="ARBA00023157"/>
    </source>
</evidence>
<dbReference type="PROSITE" id="PS51257">
    <property type="entry name" value="PROKAR_LIPOPROTEIN"/>
    <property type="match status" value="1"/>
</dbReference>
<dbReference type="GO" id="GO:0016020">
    <property type="term" value="C:membrane"/>
    <property type="evidence" value="ECO:0007669"/>
    <property type="project" value="InterPro"/>
</dbReference>
<feature type="disulfide bond" evidence="2">
    <location>
        <begin position="229"/>
        <end position="239"/>
    </location>
</feature>
<evidence type="ECO:0000313" key="5">
    <source>
        <dbReference type="Proteomes" id="UP000828390"/>
    </source>
</evidence>
<keyword evidence="5" id="KW-1185">Reference proteome</keyword>
<proteinExistence type="predicted"/>
<dbReference type="PROSITE" id="PS50287">
    <property type="entry name" value="SRCR_2"/>
    <property type="match status" value="3"/>
</dbReference>
<accession>A0A9D4M8M5</accession>
<reference evidence="4" key="1">
    <citation type="journal article" date="2019" name="bioRxiv">
        <title>The Genome of the Zebra Mussel, Dreissena polymorpha: A Resource for Invasive Species Research.</title>
        <authorList>
            <person name="McCartney M.A."/>
            <person name="Auch B."/>
            <person name="Kono T."/>
            <person name="Mallez S."/>
            <person name="Zhang Y."/>
            <person name="Obille A."/>
            <person name="Becker A."/>
            <person name="Abrahante J.E."/>
            <person name="Garbe J."/>
            <person name="Badalamenti J.P."/>
            <person name="Herman A."/>
            <person name="Mangelson H."/>
            <person name="Liachko I."/>
            <person name="Sullivan S."/>
            <person name="Sone E.D."/>
            <person name="Koren S."/>
            <person name="Silverstein K.A.T."/>
            <person name="Beckman K.B."/>
            <person name="Gohl D.M."/>
        </authorList>
    </citation>
    <scope>NUCLEOTIDE SEQUENCE</scope>
    <source>
        <strain evidence="4">Duluth1</strain>
        <tissue evidence="4">Whole animal</tissue>
    </source>
</reference>
<dbReference type="PRINTS" id="PR00258">
    <property type="entry name" value="SPERACTRCPTR"/>
</dbReference>
<comment type="caution">
    <text evidence="4">The sequence shown here is derived from an EMBL/GenBank/DDBJ whole genome shotgun (WGS) entry which is preliminary data.</text>
</comment>
<feature type="domain" description="SRCR" evidence="3">
    <location>
        <begin position="52"/>
        <end position="161"/>
    </location>
</feature>
<feature type="domain" description="SRCR" evidence="3">
    <location>
        <begin position="270"/>
        <end position="320"/>
    </location>
</feature>
<dbReference type="InterPro" id="IPR036772">
    <property type="entry name" value="SRCR-like_dom_sf"/>
</dbReference>
<feature type="disulfide bond" evidence="2">
    <location>
        <begin position="127"/>
        <end position="137"/>
    </location>
</feature>
<name>A0A9D4M8M5_DREPO</name>
<dbReference type="SMART" id="SM00202">
    <property type="entry name" value="SR"/>
    <property type="match status" value="2"/>
</dbReference>
<dbReference type="Proteomes" id="UP000828390">
    <property type="component" value="Unassembled WGS sequence"/>
</dbReference>
<dbReference type="PANTHER" id="PTHR48071">
    <property type="entry name" value="SRCR DOMAIN-CONTAINING PROTEIN"/>
    <property type="match status" value="1"/>
</dbReference>
<organism evidence="4 5">
    <name type="scientific">Dreissena polymorpha</name>
    <name type="common">Zebra mussel</name>
    <name type="synonym">Mytilus polymorpha</name>
    <dbReference type="NCBI Taxonomy" id="45954"/>
    <lineage>
        <taxon>Eukaryota</taxon>
        <taxon>Metazoa</taxon>
        <taxon>Spiralia</taxon>
        <taxon>Lophotrochozoa</taxon>
        <taxon>Mollusca</taxon>
        <taxon>Bivalvia</taxon>
        <taxon>Autobranchia</taxon>
        <taxon>Heteroconchia</taxon>
        <taxon>Euheterodonta</taxon>
        <taxon>Imparidentia</taxon>
        <taxon>Neoheterodontei</taxon>
        <taxon>Myida</taxon>
        <taxon>Dreissenoidea</taxon>
        <taxon>Dreissenidae</taxon>
        <taxon>Dreissena</taxon>
    </lineage>
</organism>
<protein>
    <recommendedName>
        <fullName evidence="3">SRCR domain-containing protein</fullName>
    </recommendedName>
</protein>
<sequence length="320" mass="35509">MTLRNKTFSNFMISGLSCIGNELSITECNSQPWLNSSCSYSVPLELECKTYVSLQYGVSKYYGRVELRLQEMYQGTYGSLCGSGFSSNDADVICKIVGAPTYGNATVYTNNVFGSPSYNFVIEQLNCSGKENDLQECQSKPWSGTSHMCNSSNTAVAINCRPNTPTRLQGIDPSNGVVEVFFDAAWYTMCGYNFDFKEAAVVCNKLGYKIGKPDPKYDYSYALVRGMSCNGDEKDISQCQFSSQWSTGYCPDASSQFSQKAGVTCSDNRVRLVSNVNNYQGRVEFQYFGVWGTVCNANFSQNDARVICKLAGYETLRYVI</sequence>
<evidence type="ECO:0000259" key="3">
    <source>
        <dbReference type="PROSITE" id="PS50287"/>
    </source>
</evidence>
<gene>
    <name evidence="4" type="ORF">DPMN_035988</name>
</gene>
<evidence type="ECO:0000313" key="4">
    <source>
        <dbReference type="EMBL" id="KAH3872765.1"/>
    </source>
</evidence>